<organism evidence="1 2">
    <name type="scientific">Candidatus Copromonas faecavium</name>
    <name type="common">nom. illeg.</name>
    <dbReference type="NCBI Taxonomy" id="2840740"/>
    <lineage>
        <taxon>Bacteria</taxon>
        <taxon>Bacillati</taxon>
        <taxon>Bacillota</taxon>
        <taxon>Clostridia</taxon>
        <taxon>Lachnospirales</taxon>
        <taxon>Lachnospiraceae</taxon>
        <taxon>Candidatus Copromonas (nom. illeg.)</taxon>
    </lineage>
</organism>
<accession>A0A9D1A271</accession>
<sequence length="96" mass="11625">MKAYDMQKKEDVEVTADELIKLLDANRQVDLVFAEPRKDEDGYLTWDRENWLLVKEGKYQRNYFLNGRALYDFTHHNKYDMKNSFFPEQAEKIEIN</sequence>
<dbReference type="AlphaFoldDB" id="A0A9D1A271"/>
<evidence type="ECO:0000313" key="1">
    <source>
        <dbReference type="EMBL" id="HIR04692.1"/>
    </source>
</evidence>
<reference evidence="1" key="1">
    <citation type="submission" date="2020-10" db="EMBL/GenBank/DDBJ databases">
        <authorList>
            <person name="Gilroy R."/>
        </authorList>
    </citation>
    <scope>NUCLEOTIDE SEQUENCE</scope>
    <source>
        <strain evidence="1">CHK180-2868</strain>
    </source>
</reference>
<comment type="caution">
    <text evidence="1">The sequence shown here is derived from an EMBL/GenBank/DDBJ whole genome shotgun (WGS) entry which is preliminary data.</text>
</comment>
<dbReference type="Proteomes" id="UP000824250">
    <property type="component" value="Unassembled WGS sequence"/>
</dbReference>
<gene>
    <name evidence="1" type="ORF">IAB28_01815</name>
</gene>
<proteinExistence type="predicted"/>
<dbReference type="EMBL" id="DVGC01000007">
    <property type="protein sequence ID" value="HIR04692.1"/>
    <property type="molecule type" value="Genomic_DNA"/>
</dbReference>
<evidence type="ECO:0000313" key="2">
    <source>
        <dbReference type="Proteomes" id="UP000824250"/>
    </source>
</evidence>
<name>A0A9D1A271_9FIRM</name>
<reference evidence="1" key="2">
    <citation type="journal article" date="2021" name="PeerJ">
        <title>Extensive microbial diversity within the chicken gut microbiome revealed by metagenomics and culture.</title>
        <authorList>
            <person name="Gilroy R."/>
            <person name="Ravi A."/>
            <person name="Getino M."/>
            <person name="Pursley I."/>
            <person name="Horton D.L."/>
            <person name="Alikhan N.F."/>
            <person name="Baker D."/>
            <person name="Gharbi K."/>
            <person name="Hall N."/>
            <person name="Watson M."/>
            <person name="Adriaenssens E.M."/>
            <person name="Foster-Nyarko E."/>
            <person name="Jarju S."/>
            <person name="Secka A."/>
            <person name="Antonio M."/>
            <person name="Oren A."/>
            <person name="Chaudhuri R.R."/>
            <person name="La Ragione R."/>
            <person name="Hildebrand F."/>
            <person name="Pallen M.J."/>
        </authorList>
    </citation>
    <scope>NUCLEOTIDE SEQUENCE</scope>
    <source>
        <strain evidence="1">CHK180-2868</strain>
    </source>
</reference>
<protein>
    <submittedName>
        <fullName evidence="1">Uncharacterized protein</fullName>
    </submittedName>
</protein>